<accession>A0A923IVD8</accession>
<keyword evidence="2" id="KW-1185">Reference proteome</keyword>
<organism evidence="1 2">
    <name type="scientific">Pedobacter planticolens</name>
    <dbReference type="NCBI Taxonomy" id="2679964"/>
    <lineage>
        <taxon>Bacteria</taxon>
        <taxon>Pseudomonadati</taxon>
        <taxon>Bacteroidota</taxon>
        <taxon>Sphingobacteriia</taxon>
        <taxon>Sphingobacteriales</taxon>
        <taxon>Sphingobacteriaceae</taxon>
        <taxon>Pedobacter</taxon>
    </lineage>
</organism>
<comment type="caution">
    <text evidence="1">The sequence shown here is derived from an EMBL/GenBank/DDBJ whole genome shotgun (WGS) entry which is preliminary data.</text>
</comment>
<sequence>MDIIFNALYKIDVAAKATQKLPHTEEQKELESYVRELLDLIVDEKSSRGYEFTSEHTEVRSLISEIIGTQYTDLSTQEGFAESIAKRLLAKEIDAEENNNLNIKLVKGIAVITLIQLSNGERRFVISKADYNEYLDAESYKRRNGFPLKKKIYKAFSAALDEENNISKILVYDTNSTFSVYWWREFLELSEIYTDDYNTEKVFAAIEGNVLNPIKQKHKADFISLWNAAVHYFRVKPEFTVEGFLDDIINTYEPFDSSLDVGSLAKKVEKQFENGKFDKHFKIVPKVITKKFKRTIQLTSQIDLNLKDGIQNIEQVIKRFQDKDGSKWVMVRSAEGYEYFKDQTELLS</sequence>
<dbReference type="Proteomes" id="UP000601055">
    <property type="component" value="Unassembled WGS sequence"/>
</dbReference>
<proteinExistence type="predicted"/>
<evidence type="ECO:0000313" key="1">
    <source>
        <dbReference type="EMBL" id="MBB2145753.1"/>
    </source>
</evidence>
<evidence type="ECO:0008006" key="3">
    <source>
        <dbReference type="Google" id="ProtNLM"/>
    </source>
</evidence>
<gene>
    <name evidence="1" type="ORF">GM921_09665</name>
</gene>
<protein>
    <recommendedName>
        <fullName evidence="3">37-kD nucleoid-associated bacterial protein</fullName>
    </recommendedName>
</protein>
<reference evidence="1" key="1">
    <citation type="submission" date="2019-11" db="EMBL/GenBank/DDBJ databases">
        <title>Description of Pedobacter sp. LMG 31464T.</title>
        <authorList>
            <person name="Carlier A."/>
            <person name="Qi S."/>
            <person name="Vandamme P."/>
        </authorList>
    </citation>
    <scope>NUCLEOTIDE SEQUENCE</scope>
    <source>
        <strain evidence="1">LMG 31464</strain>
    </source>
</reference>
<evidence type="ECO:0000313" key="2">
    <source>
        <dbReference type="Proteomes" id="UP000601055"/>
    </source>
</evidence>
<dbReference type="EMBL" id="WNXD01000002">
    <property type="protein sequence ID" value="MBB2145753.1"/>
    <property type="molecule type" value="Genomic_DNA"/>
</dbReference>
<dbReference type="AlphaFoldDB" id="A0A923IVD8"/>
<name>A0A923IVD8_9SPHI</name>
<dbReference type="RefSeq" id="WP_182922444.1">
    <property type="nucleotide sequence ID" value="NZ_WNXD01000002.1"/>
</dbReference>